<evidence type="ECO:0000313" key="3">
    <source>
        <dbReference type="Proteomes" id="UP000012960"/>
    </source>
</evidence>
<dbReference type="AlphaFoldDB" id="A0A804K6V4"/>
<keyword evidence="3" id="KW-1185">Reference proteome</keyword>
<dbReference type="EnsemblPlants" id="Ma08_t15330.1">
    <property type="protein sequence ID" value="Ma08_p15330.1"/>
    <property type="gene ID" value="Ma08_g15330"/>
</dbReference>
<feature type="region of interest" description="Disordered" evidence="1">
    <location>
        <begin position="1"/>
        <end position="20"/>
    </location>
</feature>
<protein>
    <submittedName>
        <fullName evidence="2">Uncharacterized protein</fullName>
    </submittedName>
</protein>
<sequence length="20" mass="2217">MKQCGGHECDGGRGRRKHTC</sequence>
<feature type="compositionally biased region" description="Basic and acidic residues" evidence="1">
    <location>
        <begin position="1"/>
        <end position="13"/>
    </location>
</feature>
<name>A0A804K6V4_MUSAM</name>
<dbReference type="Proteomes" id="UP000012960">
    <property type="component" value="Unplaced"/>
</dbReference>
<evidence type="ECO:0000256" key="1">
    <source>
        <dbReference type="SAM" id="MobiDB-lite"/>
    </source>
</evidence>
<dbReference type="InParanoid" id="A0A804K6V4"/>
<dbReference type="Gramene" id="Ma08_t15330.1">
    <property type="protein sequence ID" value="Ma08_p15330.1"/>
    <property type="gene ID" value="Ma08_g15330"/>
</dbReference>
<proteinExistence type="predicted"/>
<accession>A0A804K6V4</accession>
<organism evidence="2 3">
    <name type="scientific">Musa acuminata subsp. malaccensis</name>
    <name type="common">Wild banana</name>
    <name type="synonym">Musa malaccensis</name>
    <dbReference type="NCBI Taxonomy" id="214687"/>
    <lineage>
        <taxon>Eukaryota</taxon>
        <taxon>Viridiplantae</taxon>
        <taxon>Streptophyta</taxon>
        <taxon>Embryophyta</taxon>
        <taxon>Tracheophyta</taxon>
        <taxon>Spermatophyta</taxon>
        <taxon>Magnoliopsida</taxon>
        <taxon>Liliopsida</taxon>
        <taxon>Zingiberales</taxon>
        <taxon>Musaceae</taxon>
        <taxon>Musa</taxon>
    </lineage>
</organism>
<reference evidence="2" key="1">
    <citation type="submission" date="2021-05" db="UniProtKB">
        <authorList>
            <consortium name="EnsemblPlants"/>
        </authorList>
    </citation>
    <scope>IDENTIFICATION</scope>
    <source>
        <strain evidence="2">subsp. malaccensis</strain>
    </source>
</reference>
<evidence type="ECO:0000313" key="2">
    <source>
        <dbReference type="EnsemblPlants" id="Ma08_p15330.1"/>
    </source>
</evidence>